<proteinExistence type="predicted"/>
<name>A0A2M9Q5M3_9BACI</name>
<feature type="domain" description="Type IV methyl-directed restriction enzyme EcoKMcrB subunit DNA-binding" evidence="1">
    <location>
        <begin position="14"/>
        <end position="86"/>
    </location>
</feature>
<dbReference type="Gene3D" id="3.30.920.90">
    <property type="match status" value="1"/>
</dbReference>
<dbReference type="AlphaFoldDB" id="A0A2M9Q5M3"/>
<dbReference type="Pfam" id="PF12102">
    <property type="entry name" value="MrcB_N"/>
    <property type="match status" value="1"/>
</dbReference>
<protein>
    <recommendedName>
        <fullName evidence="1">Type IV methyl-directed restriction enzyme EcoKMcrB subunit DNA-binding domain-containing protein</fullName>
    </recommendedName>
</protein>
<comment type="caution">
    <text evidence="2">The sequence shown here is derived from an EMBL/GenBank/DDBJ whole genome shotgun (WGS) entry which is preliminary data.</text>
</comment>
<dbReference type="Proteomes" id="UP000232101">
    <property type="component" value="Unassembled WGS sequence"/>
</dbReference>
<evidence type="ECO:0000259" key="1">
    <source>
        <dbReference type="Pfam" id="PF12102"/>
    </source>
</evidence>
<dbReference type="InterPro" id="IPR021961">
    <property type="entry name" value="McrB_DNA-bd"/>
</dbReference>
<organism evidence="2 3">
    <name type="scientific">Lysinibacillus xylanilyticus</name>
    <dbReference type="NCBI Taxonomy" id="582475"/>
    <lineage>
        <taxon>Bacteria</taxon>
        <taxon>Bacillati</taxon>
        <taxon>Bacillota</taxon>
        <taxon>Bacilli</taxon>
        <taxon>Bacillales</taxon>
        <taxon>Bacillaceae</taxon>
        <taxon>Lysinibacillus</taxon>
    </lineage>
</organism>
<evidence type="ECO:0000313" key="2">
    <source>
        <dbReference type="EMBL" id="PJO43376.1"/>
    </source>
</evidence>
<sequence>MSISNTLQKIMRGKQSGVSVDELVTETLVKELEALPVVMADENLHIYGRTATGGQSFVPWVGIMNKKLTTTVKQSIYLVFLFAQNDSSTHSSPSYSAILQTSSGICLYKQLSSATKISYEWLSCLNEPPKSAISTIPTSSLPLNVNRTFSPKLNFIGGKFQFFDIESLLLIF</sequence>
<reference evidence="2 3" key="1">
    <citation type="submission" date="2017-11" db="EMBL/GenBank/DDBJ databases">
        <title>Bacterial isolate from king chilli rhizosphere.</title>
        <authorList>
            <person name="Takhelmayum P."/>
            <person name="Sarangthem I."/>
        </authorList>
    </citation>
    <scope>NUCLEOTIDE SEQUENCE [LARGE SCALE GENOMIC DNA]</scope>
    <source>
        <strain evidence="3">t26</strain>
    </source>
</reference>
<dbReference type="EMBL" id="PHQY01000612">
    <property type="protein sequence ID" value="PJO43376.1"/>
    <property type="molecule type" value="Genomic_DNA"/>
</dbReference>
<accession>A0A2M9Q5M3</accession>
<evidence type="ECO:0000313" key="3">
    <source>
        <dbReference type="Proteomes" id="UP000232101"/>
    </source>
</evidence>
<gene>
    <name evidence="2" type="ORF">CWD94_12540</name>
</gene>